<evidence type="ECO:0000313" key="3">
    <source>
        <dbReference type="Proteomes" id="UP000315891"/>
    </source>
</evidence>
<proteinExistence type="predicted"/>
<protein>
    <submittedName>
        <fullName evidence="2">DUF2884 family protein</fullName>
    </submittedName>
</protein>
<dbReference type="AlphaFoldDB" id="A0A516V2R9"/>
<reference evidence="2 3" key="1">
    <citation type="submission" date="2019-07" db="EMBL/GenBank/DDBJ databases">
        <title>Lysobacter weifangensis sp. nov., isolated from bensulfuron-methyl contaminated farmland soil.</title>
        <authorList>
            <person name="Zhao H."/>
        </authorList>
    </citation>
    <scope>NUCLEOTIDE SEQUENCE [LARGE SCALE GENOMIC DNA]</scope>
    <source>
        <strain evidence="2 3">CC-Bw-6</strain>
    </source>
</reference>
<gene>
    <name evidence="2" type="ORF">FNZ56_02400</name>
</gene>
<dbReference type="PROSITE" id="PS51257">
    <property type="entry name" value="PROKAR_LIPOPROTEIN"/>
    <property type="match status" value="1"/>
</dbReference>
<dbReference type="Proteomes" id="UP000315891">
    <property type="component" value="Chromosome"/>
</dbReference>
<feature type="compositionally biased region" description="Polar residues" evidence="1">
    <location>
        <begin position="27"/>
        <end position="37"/>
    </location>
</feature>
<evidence type="ECO:0000256" key="1">
    <source>
        <dbReference type="SAM" id="MobiDB-lite"/>
    </source>
</evidence>
<dbReference type="EMBL" id="CP041742">
    <property type="protein sequence ID" value="QDQ72804.1"/>
    <property type="molecule type" value="Genomic_DNA"/>
</dbReference>
<feature type="region of interest" description="Disordered" evidence="1">
    <location>
        <begin position="27"/>
        <end position="46"/>
    </location>
</feature>
<evidence type="ECO:0000313" key="2">
    <source>
        <dbReference type="EMBL" id="QDQ72804.1"/>
    </source>
</evidence>
<dbReference type="OrthoDB" id="6057407at2"/>
<dbReference type="InterPro" id="IPR021307">
    <property type="entry name" value="DUF2884"/>
</dbReference>
<name>A0A516V2R9_9GAMM</name>
<accession>A0A516V2R9</accession>
<sequence length="272" mass="28438">METAMNKIRTLGCIALLASLAACQGGSPSNSTASGSQKPADKQGGLTGMVGAAMDKARAEMETKNISIGDAFHLNINGHTIRSSDGKAPRAEITPQGDLLIEGKPVDITPVQRTLLLQYRGEIIDVASSGMEIGKQGVDIAGKAVGTAIASIFNGKSDEAEREMKAQGERIEAAAMKLCDQLQPMVKTQQELAASLPAFKPYANLEQSDIDDCRKHDKGDGVAVFSDADREEIRSDIRDGIRESIRGAVRTPSSPGSDDAAAEADAAAAKGG</sequence>
<organism evidence="2 3">
    <name type="scientific">Pseudoluteimonas lycopersici</name>
    <dbReference type="NCBI Taxonomy" id="1324796"/>
    <lineage>
        <taxon>Bacteria</taxon>
        <taxon>Pseudomonadati</taxon>
        <taxon>Pseudomonadota</taxon>
        <taxon>Gammaproteobacteria</taxon>
        <taxon>Lysobacterales</taxon>
        <taxon>Lysobacteraceae</taxon>
        <taxon>Pseudoluteimonas</taxon>
    </lineage>
</organism>
<dbReference type="Pfam" id="PF11101">
    <property type="entry name" value="DUF2884"/>
    <property type="match status" value="1"/>
</dbReference>
<feature type="compositionally biased region" description="Low complexity" evidence="1">
    <location>
        <begin position="263"/>
        <end position="272"/>
    </location>
</feature>
<feature type="region of interest" description="Disordered" evidence="1">
    <location>
        <begin position="245"/>
        <end position="272"/>
    </location>
</feature>
<keyword evidence="3" id="KW-1185">Reference proteome</keyword>